<dbReference type="InterPro" id="IPR055346">
    <property type="entry name" value="Fe-S_cluster_assembly_SufBD"/>
</dbReference>
<dbReference type="GO" id="GO:0016226">
    <property type="term" value="P:iron-sulfur cluster assembly"/>
    <property type="evidence" value="ECO:0007669"/>
    <property type="project" value="InterPro"/>
</dbReference>
<evidence type="ECO:0000259" key="2">
    <source>
        <dbReference type="Pfam" id="PF01458"/>
    </source>
</evidence>
<dbReference type="InterPro" id="IPR037284">
    <property type="entry name" value="SUF_FeS_clus_asmbl_SufBD_sf"/>
</dbReference>
<reference evidence="4 5" key="1">
    <citation type="journal article" date="2016" name="Environ. Microbiol.">
        <title>New Methyloceanibacter diversity from North Sea sediments includes methanotroph containing solely the soluble methane monooxygenase.</title>
        <authorList>
            <person name="Vekeman B."/>
            <person name="Kerckhof F.M."/>
            <person name="Cremers G."/>
            <person name="de Vos P."/>
            <person name="Vandamme P."/>
            <person name="Boon N."/>
            <person name="Op den Camp H.J."/>
            <person name="Heylen K."/>
        </authorList>
    </citation>
    <scope>NUCLEOTIDE SEQUENCE [LARGE SCALE GENOMIC DNA]</scope>
    <source>
        <strain evidence="4 5">R-67175</strain>
    </source>
</reference>
<accession>A0A1E3VU33</accession>
<dbReference type="RefSeq" id="WP_141700735.1">
    <property type="nucleotide sequence ID" value="NZ_LPWF01000027.1"/>
</dbReference>
<dbReference type="NCBIfam" id="TIGR01981">
    <property type="entry name" value="sufD"/>
    <property type="match status" value="1"/>
</dbReference>
<evidence type="ECO:0000259" key="3">
    <source>
        <dbReference type="Pfam" id="PF19295"/>
    </source>
</evidence>
<dbReference type="Proteomes" id="UP000094472">
    <property type="component" value="Unassembled WGS sequence"/>
</dbReference>
<dbReference type="AlphaFoldDB" id="A0A1E3VU33"/>
<dbReference type="OrthoDB" id="9768262at2"/>
<dbReference type="Pfam" id="PF01458">
    <property type="entry name" value="SUFBD_core"/>
    <property type="match status" value="1"/>
</dbReference>
<dbReference type="InterPro" id="IPR011542">
    <property type="entry name" value="SUF_FeS_clus_asmbl_SufD"/>
</dbReference>
<keyword evidence="5" id="KW-1185">Reference proteome</keyword>
<comment type="caution">
    <text evidence="4">The sequence shown here is derived from an EMBL/GenBank/DDBJ whole genome shotgun (WGS) entry which is preliminary data.</text>
</comment>
<protein>
    <recommendedName>
        <fullName evidence="6">Fe-S cluster assembly protein SufD</fullName>
    </recommendedName>
</protein>
<organism evidence="4 5">
    <name type="scientific">Methyloceanibacter superfactus</name>
    <dbReference type="NCBI Taxonomy" id="1774969"/>
    <lineage>
        <taxon>Bacteria</taxon>
        <taxon>Pseudomonadati</taxon>
        <taxon>Pseudomonadota</taxon>
        <taxon>Alphaproteobacteria</taxon>
        <taxon>Hyphomicrobiales</taxon>
        <taxon>Hyphomicrobiaceae</taxon>
        <taxon>Methyloceanibacter</taxon>
    </lineage>
</organism>
<proteinExistence type="inferred from homology"/>
<dbReference type="Pfam" id="PF19295">
    <property type="entry name" value="SufBD_N"/>
    <property type="match status" value="1"/>
</dbReference>
<dbReference type="PANTHER" id="PTHR43575">
    <property type="entry name" value="PROTEIN ABCI7, CHLOROPLASTIC"/>
    <property type="match status" value="1"/>
</dbReference>
<dbReference type="SUPFAM" id="SSF101960">
    <property type="entry name" value="Stabilizer of iron transporter SufD"/>
    <property type="match status" value="1"/>
</dbReference>
<evidence type="ECO:0008006" key="6">
    <source>
        <dbReference type="Google" id="ProtNLM"/>
    </source>
</evidence>
<name>A0A1E3VU33_9HYPH</name>
<sequence>MDLSVQQFRSKAEQDYLDLYTKAEKALPGAGNPFVAALRADAIKAYGRLGLPHRRIEAWKYTDLRARIDEVHPLVTALGIPVSDEALEAALGSAIAAFPAYRIVIVEGELRVDLSDMSGLREAGVEVSSLSHLLEMPPEWLKAALGQVNPREDDAVLALNTALMTGGVALRLPEGLTLGKPIHLVHLDGTGEAASTFTRNVIAAEAGASATVLESYGSLGMTGLQRNAVTEIKIGDKAAINHIKIQREAPETIHLNVWLAALGADARYNGFQLSTGAALARNQVYVAFNGEGSSADISGACLGRDRQHCDTTLVVEHRVPACDSRELFKVVLDDEARGIFQGKVIVSPDAQKTDGKQMAQALLLSETAEFDSKPELEIFADDVVCGHGATSGQIDEDLLFYLESRGLPEPEARAMLIQAFVGEAFEVVDDEALREAFNAASAAWLGVEAG</sequence>
<feature type="domain" description="SUF system FeS cluster assembly SufBD N-terminal" evidence="3">
    <location>
        <begin position="11"/>
        <end position="183"/>
    </location>
</feature>
<dbReference type="InterPro" id="IPR045595">
    <property type="entry name" value="SufBD_N"/>
</dbReference>
<dbReference type="EMBL" id="LPWF01000027">
    <property type="protein sequence ID" value="ODR97060.1"/>
    <property type="molecule type" value="Genomic_DNA"/>
</dbReference>
<evidence type="ECO:0000313" key="5">
    <source>
        <dbReference type="Proteomes" id="UP000094472"/>
    </source>
</evidence>
<dbReference type="PANTHER" id="PTHR43575:SF1">
    <property type="entry name" value="PROTEIN ABCI7, CHLOROPLASTIC"/>
    <property type="match status" value="1"/>
</dbReference>
<gene>
    <name evidence="4" type="ORF">AUC69_13165</name>
</gene>
<dbReference type="InterPro" id="IPR000825">
    <property type="entry name" value="SUF_FeS_clus_asmbl_SufBD_core"/>
</dbReference>
<evidence type="ECO:0000313" key="4">
    <source>
        <dbReference type="EMBL" id="ODR97060.1"/>
    </source>
</evidence>
<comment type="similarity">
    <text evidence="1">Belongs to the iron-sulfur cluster assembly SufBD family.</text>
</comment>
<evidence type="ECO:0000256" key="1">
    <source>
        <dbReference type="ARBA" id="ARBA00043967"/>
    </source>
</evidence>
<feature type="domain" description="SUF system FeS cluster assembly SufBD core" evidence="2">
    <location>
        <begin position="191"/>
        <end position="420"/>
    </location>
</feature>
<dbReference type="STRING" id="1774969.AUC69_13165"/>